<keyword evidence="2 10" id="KW-1003">Cell membrane</keyword>
<comment type="subcellular location">
    <subcellularLocation>
        <location evidence="1 10">Cell membrane</location>
        <topology evidence="1 10">Multi-pass membrane protein</topology>
    </subcellularLocation>
</comment>
<evidence type="ECO:0000256" key="1">
    <source>
        <dbReference type="ARBA" id="ARBA00004651"/>
    </source>
</evidence>
<evidence type="ECO:0000256" key="5">
    <source>
        <dbReference type="ARBA" id="ARBA00023136"/>
    </source>
</evidence>
<comment type="activity regulation">
    <text evidence="10">Na(+) is not transported, but it plays an essential structural role and its presence is essential for fluoride channel function.</text>
</comment>
<feature type="transmembrane region" description="Helical" evidence="10">
    <location>
        <begin position="31"/>
        <end position="52"/>
    </location>
</feature>
<dbReference type="RefSeq" id="WP_274455414.1">
    <property type="nucleotide sequence ID" value="NZ_CP067097.1"/>
</dbReference>
<keyword evidence="10" id="KW-0479">Metal-binding</keyword>
<evidence type="ECO:0000256" key="10">
    <source>
        <dbReference type="HAMAP-Rule" id="MF_00454"/>
    </source>
</evidence>
<name>A0ABT9XLB4_9BACL</name>
<dbReference type="NCBIfam" id="TIGR00494">
    <property type="entry name" value="crcB"/>
    <property type="match status" value="1"/>
</dbReference>
<dbReference type="PANTHER" id="PTHR28259:SF1">
    <property type="entry name" value="FLUORIDE EXPORT PROTEIN 1-RELATED"/>
    <property type="match status" value="1"/>
</dbReference>
<keyword evidence="4 10" id="KW-1133">Transmembrane helix</keyword>
<gene>
    <name evidence="10" type="primary">fluC</name>
    <name evidence="10" type="synonym">crcB</name>
    <name evidence="11" type="ORF">J2S03_002381</name>
</gene>
<dbReference type="Pfam" id="PF02537">
    <property type="entry name" value="CRCB"/>
    <property type="match status" value="1"/>
</dbReference>
<evidence type="ECO:0000256" key="6">
    <source>
        <dbReference type="ARBA" id="ARBA00023303"/>
    </source>
</evidence>
<keyword evidence="10" id="KW-0813">Transport</keyword>
<comment type="similarity">
    <text evidence="7 10">Belongs to the fluoride channel Fluc/FEX (TC 1.A.43) family.</text>
</comment>
<evidence type="ECO:0000313" key="12">
    <source>
        <dbReference type="Proteomes" id="UP001232973"/>
    </source>
</evidence>
<dbReference type="EMBL" id="JAUSTP010000019">
    <property type="protein sequence ID" value="MDQ0190516.1"/>
    <property type="molecule type" value="Genomic_DNA"/>
</dbReference>
<keyword evidence="10" id="KW-0915">Sodium</keyword>
<sequence length="134" mass="14517">MAYLAVAIGGFIGACLRFVISEMIGTVHGFPLATLCINVTGSFFLAWFYTITLERIPIHPHLRLGVGTGLVGAFTTFSTLTVDTWKLVEAGMYTDAALYVTLSFVLGLAAAGFGYALAARQSRLRFQPDFRKEG</sequence>
<accession>A0ABT9XLB4</accession>
<evidence type="ECO:0000313" key="11">
    <source>
        <dbReference type="EMBL" id="MDQ0190516.1"/>
    </source>
</evidence>
<keyword evidence="12" id="KW-1185">Reference proteome</keyword>
<dbReference type="HAMAP" id="MF_00454">
    <property type="entry name" value="FluC"/>
    <property type="match status" value="1"/>
</dbReference>
<keyword evidence="5 10" id="KW-0472">Membrane</keyword>
<comment type="function">
    <text evidence="9 10">Fluoride-specific ion channel. Important for reducing fluoride concentration in the cell, thus reducing its toxicity.</text>
</comment>
<dbReference type="Proteomes" id="UP001232973">
    <property type="component" value="Unassembled WGS sequence"/>
</dbReference>
<evidence type="ECO:0000256" key="7">
    <source>
        <dbReference type="ARBA" id="ARBA00035120"/>
    </source>
</evidence>
<organism evidence="11 12">
    <name type="scientific">Alicyclobacillus cycloheptanicus</name>
    <dbReference type="NCBI Taxonomy" id="1457"/>
    <lineage>
        <taxon>Bacteria</taxon>
        <taxon>Bacillati</taxon>
        <taxon>Bacillota</taxon>
        <taxon>Bacilli</taxon>
        <taxon>Bacillales</taxon>
        <taxon>Alicyclobacillaceae</taxon>
        <taxon>Alicyclobacillus</taxon>
    </lineage>
</organism>
<evidence type="ECO:0000256" key="9">
    <source>
        <dbReference type="ARBA" id="ARBA00049940"/>
    </source>
</evidence>
<evidence type="ECO:0000256" key="4">
    <source>
        <dbReference type="ARBA" id="ARBA00022989"/>
    </source>
</evidence>
<feature type="transmembrane region" description="Helical" evidence="10">
    <location>
        <begin position="64"/>
        <end position="85"/>
    </location>
</feature>
<keyword evidence="3 10" id="KW-0812">Transmembrane</keyword>
<evidence type="ECO:0000256" key="8">
    <source>
        <dbReference type="ARBA" id="ARBA00035585"/>
    </source>
</evidence>
<feature type="binding site" evidence="10">
    <location>
        <position position="72"/>
    </location>
    <ligand>
        <name>Na(+)</name>
        <dbReference type="ChEBI" id="CHEBI:29101"/>
        <note>structural</note>
    </ligand>
</feature>
<reference evidence="11 12" key="1">
    <citation type="submission" date="2023-07" db="EMBL/GenBank/DDBJ databases">
        <title>Genomic Encyclopedia of Type Strains, Phase IV (KMG-IV): sequencing the most valuable type-strain genomes for metagenomic binning, comparative biology and taxonomic classification.</title>
        <authorList>
            <person name="Goeker M."/>
        </authorList>
    </citation>
    <scope>NUCLEOTIDE SEQUENCE [LARGE SCALE GENOMIC DNA]</scope>
    <source>
        <strain evidence="11 12">DSM 4006</strain>
    </source>
</reference>
<dbReference type="InterPro" id="IPR003691">
    <property type="entry name" value="FluC"/>
</dbReference>
<keyword evidence="10" id="KW-0406">Ion transport</keyword>
<dbReference type="PANTHER" id="PTHR28259">
    <property type="entry name" value="FLUORIDE EXPORT PROTEIN 1-RELATED"/>
    <property type="match status" value="1"/>
</dbReference>
<evidence type="ECO:0000256" key="3">
    <source>
        <dbReference type="ARBA" id="ARBA00022692"/>
    </source>
</evidence>
<protein>
    <recommendedName>
        <fullName evidence="10">Fluoride-specific ion channel FluC</fullName>
    </recommendedName>
</protein>
<feature type="binding site" evidence="10">
    <location>
        <position position="75"/>
    </location>
    <ligand>
        <name>Na(+)</name>
        <dbReference type="ChEBI" id="CHEBI:29101"/>
        <note>structural</note>
    </ligand>
</feature>
<comment type="catalytic activity">
    <reaction evidence="8">
        <text>fluoride(in) = fluoride(out)</text>
        <dbReference type="Rhea" id="RHEA:76159"/>
        <dbReference type="ChEBI" id="CHEBI:17051"/>
    </reaction>
    <physiologicalReaction direction="left-to-right" evidence="8">
        <dbReference type="Rhea" id="RHEA:76160"/>
    </physiologicalReaction>
</comment>
<keyword evidence="6 10" id="KW-0407">Ion channel</keyword>
<evidence type="ECO:0000256" key="2">
    <source>
        <dbReference type="ARBA" id="ARBA00022475"/>
    </source>
</evidence>
<comment type="caution">
    <text evidence="11">The sequence shown here is derived from an EMBL/GenBank/DDBJ whole genome shotgun (WGS) entry which is preliminary data.</text>
</comment>
<feature type="transmembrane region" description="Helical" evidence="10">
    <location>
        <begin position="97"/>
        <end position="118"/>
    </location>
</feature>
<proteinExistence type="inferred from homology"/>